<organism evidence="2 3">
    <name type="scientific">Monosporascus ibericus</name>
    <dbReference type="NCBI Taxonomy" id="155417"/>
    <lineage>
        <taxon>Eukaryota</taxon>
        <taxon>Fungi</taxon>
        <taxon>Dikarya</taxon>
        <taxon>Ascomycota</taxon>
        <taxon>Pezizomycotina</taxon>
        <taxon>Sordariomycetes</taxon>
        <taxon>Xylariomycetidae</taxon>
        <taxon>Xylariales</taxon>
        <taxon>Xylariales incertae sedis</taxon>
        <taxon>Monosporascus</taxon>
    </lineage>
</organism>
<sequence length="95" mass="10407">MPKAAEQTASRTAFGAPKSTMINRVSRKPETHAMTSDSLASGPQDVPSQFRARFYEKAHPVLLEAEKLTTTVEDRSASAFDRGTPVPKGWKDNSE</sequence>
<evidence type="ECO:0000313" key="2">
    <source>
        <dbReference type="EMBL" id="RYO99238.1"/>
    </source>
</evidence>
<name>A0A4Q4T6Q4_9PEZI</name>
<gene>
    <name evidence="2" type="ORF">DL764_006871</name>
</gene>
<dbReference type="Proteomes" id="UP000293360">
    <property type="component" value="Unassembled WGS sequence"/>
</dbReference>
<evidence type="ECO:0000313" key="3">
    <source>
        <dbReference type="Proteomes" id="UP000293360"/>
    </source>
</evidence>
<reference evidence="2 3" key="1">
    <citation type="submission" date="2018-06" db="EMBL/GenBank/DDBJ databases">
        <title>Complete Genomes of Monosporascus.</title>
        <authorList>
            <person name="Robinson A.J."/>
            <person name="Natvig D.O."/>
        </authorList>
    </citation>
    <scope>NUCLEOTIDE SEQUENCE [LARGE SCALE GENOMIC DNA]</scope>
    <source>
        <strain evidence="2 3">CBS 110550</strain>
    </source>
</reference>
<accession>A0A4Q4T6Q4</accession>
<comment type="caution">
    <text evidence="2">The sequence shown here is derived from an EMBL/GenBank/DDBJ whole genome shotgun (WGS) entry which is preliminary data.</text>
</comment>
<dbReference type="EMBL" id="QJNU01000429">
    <property type="protein sequence ID" value="RYO99238.1"/>
    <property type="molecule type" value="Genomic_DNA"/>
</dbReference>
<proteinExistence type="predicted"/>
<dbReference type="AlphaFoldDB" id="A0A4Q4T6Q4"/>
<feature type="region of interest" description="Disordered" evidence="1">
    <location>
        <begin position="73"/>
        <end position="95"/>
    </location>
</feature>
<keyword evidence="3" id="KW-1185">Reference proteome</keyword>
<protein>
    <submittedName>
        <fullName evidence="2">Uncharacterized protein</fullName>
    </submittedName>
</protein>
<evidence type="ECO:0000256" key="1">
    <source>
        <dbReference type="SAM" id="MobiDB-lite"/>
    </source>
</evidence>
<feature type="region of interest" description="Disordered" evidence="1">
    <location>
        <begin position="1"/>
        <end position="46"/>
    </location>
</feature>